<keyword evidence="1" id="KW-0472">Membrane</keyword>
<sequence length="162" mass="18370">FGSYKSSLLQTGALAAIAALLAKLPALIFLKVLVFKLIVVPMLFIFVAIPVLMPLLMMMMPMMMNMMNMMSGGDSMMMTTTTTTAAPMTRRSRAASVTELDEVLRNLLESHKCLERVACKLGSRDKKSVYRKPITWLLKQLQTLVPTVYRDRIKRYRQAYIE</sequence>
<reference evidence="2" key="1">
    <citation type="submission" date="2015-11" db="EMBL/GenBank/DDBJ databases">
        <title>De novo transcriptome assembly of four potential Pierce s Disease insect vectors from Arizona vineyards.</title>
        <authorList>
            <person name="Tassone E.E."/>
        </authorList>
    </citation>
    <scope>NUCLEOTIDE SEQUENCE</scope>
</reference>
<feature type="non-terminal residue" evidence="2">
    <location>
        <position position="1"/>
    </location>
</feature>
<dbReference type="AlphaFoldDB" id="A0A1B6I764"/>
<feature type="transmembrane region" description="Helical" evidence="1">
    <location>
        <begin position="38"/>
        <end position="60"/>
    </location>
</feature>
<accession>A0A1B6I764</accession>
<keyword evidence="1" id="KW-1133">Transmembrane helix</keyword>
<name>A0A1B6I764_9HEMI</name>
<evidence type="ECO:0000313" key="2">
    <source>
        <dbReference type="EMBL" id="JAS82778.1"/>
    </source>
</evidence>
<keyword evidence="1" id="KW-0812">Transmembrane</keyword>
<feature type="transmembrane region" description="Helical" evidence="1">
    <location>
        <begin position="12"/>
        <end position="32"/>
    </location>
</feature>
<organism evidence="2">
    <name type="scientific">Homalodisca liturata</name>
    <dbReference type="NCBI Taxonomy" id="320908"/>
    <lineage>
        <taxon>Eukaryota</taxon>
        <taxon>Metazoa</taxon>
        <taxon>Ecdysozoa</taxon>
        <taxon>Arthropoda</taxon>
        <taxon>Hexapoda</taxon>
        <taxon>Insecta</taxon>
        <taxon>Pterygota</taxon>
        <taxon>Neoptera</taxon>
        <taxon>Paraneoptera</taxon>
        <taxon>Hemiptera</taxon>
        <taxon>Auchenorrhyncha</taxon>
        <taxon>Membracoidea</taxon>
        <taxon>Cicadellidae</taxon>
        <taxon>Cicadellinae</taxon>
        <taxon>Proconiini</taxon>
        <taxon>Homalodisca</taxon>
    </lineage>
</organism>
<protein>
    <submittedName>
        <fullName evidence="2">Uncharacterized protein</fullName>
    </submittedName>
</protein>
<evidence type="ECO:0000256" key="1">
    <source>
        <dbReference type="SAM" id="Phobius"/>
    </source>
</evidence>
<proteinExistence type="predicted"/>
<feature type="non-terminal residue" evidence="2">
    <location>
        <position position="162"/>
    </location>
</feature>
<gene>
    <name evidence="2" type="ORF">g.1027</name>
</gene>
<dbReference type="EMBL" id="GECU01024928">
    <property type="protein sequence ID" value="JAS82778.1"/>
    <property type="molecule type" value="Transcribed_RNA"/>
</dbReference>